<proteinExistence type="predicted"/>
<dbReference type="AlphaFoldDB" id="A0A452XFU4"/>
<feature type="domain" description="Transposase MuDR plant" evidence="2">
    <location>
        <begin position="55"/>
        <end position="113"/>
    </location>
</feature>
<dbReference type="Gramene" id="AET0Gv20131000.1">
    <property type="protein sequence ID" value="AET0Gv20131000.1"/>
    <property type="gene ID" value="AET0Gv20131000"/>
</dbReference>
<evidence type="ECO:0000313" key="4">
    <source>
        <dbReference type="Proteomes" id="UP000015105"/>
    </source>
</evidence>
<evidence type="ECO:0000259" key="2">
    <source>
        <dbReference type="Pfam" id="PF03108"/>
    </source>
</evidence>
<keyword evidence="4" id="KW-1185">Reference proteome</keyword>
<feature type="compositionally biased region" description="Acidic residues" evidence="1">
    <location>
        <begin position="16"/>
        <end position="27"/>
    </location>
</feature>
<dbReference type="PANTHER" id="PTHR31973">
    <property type="entry name" value="POLYPROTEIN, PUTATIVE-RELATED"/>
    <property type="match status" value="1"/>
</dbReference>
<accession>A0A452XFU4</accession>
<dbReference type="InterPro" id="IPR004332">
    <property type="entry name" value="Transposase_MuDR"/>
</dbReference>
<feature type="region of interest" description="Disordered" evidence="1">
    <location>
        <begin position="1"/>
        <end position="37"/>
    </location>
</feature>
<reference evidence="4" key="1">
    <citation type="journal article" date="2014" name="Science">
        <title>Ancient hybridizations among the ancestral genomes of bread wheat.</title>
        <authorList>
            <consortium name="International Wheat Genome Sequencing Consortium,"/>
            <person name="Marcussen T."/>
            <person name="Sandve S.R."/>
            <person name="Heier L."/>
            <person name="Spannagl M."/>
            <person name="Pfeifer M."/>
            <person name="Jakobsen K.S."/>
            <person name="Wulff B.B."/>
            <person name="Steuernagel B."/>
            <person name="Mayer K.F."/>
            <person name="Olsen O.A."/>
        </authorList>
    </citation>
    <scope>NUCLEOTIDE SEQUENCE [LARGE SCALE GENOMIC DNA]</scope>
    <source>
        <strain evidence="4">cv. AL8/78</strain>
    </source>
</reference>
<dbReference type="Proteomes" id="UP000015105">
    <property type="component" value="Unassembled WGS sequence"/>
</dbReference>
<reference evidence="3" key="3">
    <citation type="submission" date="2019-03" db="UniProtKB">
        <authorList>
            <consortium name="EnsemblPlants"/>
        </authorList>
    </citation>
    <scope>IDENTIFICATION</scope>
</reference>
<protein>
    <recommendedName>
        <fullName evidence="2">Transposase MuDR plant domain-containing protein</fullName>
    </recommendedName>
</protein>
<dbReference type="EnsemblPlants" id="AET0Gv20131000.1">
    <property type="protein sequence ID" value="AET0Gv20131000.1"/>
    <property type="gene ID" value="AET0Gv20131000"/>
</dbReference>
<evidence type="ECO:0000313" key="3">
    <source>
        <dbReference type="EnsemblPlants" id="AET0Gv20131000.1"/>
    </source>
</evidence>
<evidence type="ECO:0000256" key="1">
    <source>
        <dbReference type="SAM" id="MobiDB-lite"/>
    </source>
</evidence>
<sequence>MEDQLEGEEKQWGYDSSDEDYSYDEDSDGHMVRRKSQYPRYNNDSEIPHFALTMVFRSKNQLVKALKKYGIVTKKSIVFLKSESNRVRAKCGWPGCPWLIYGAKTSRTSRFQIITFNDEHHCAQNRENRLVTAKVIAERYEHFILANPMWKIESMKATVLQDMFADVSTSKCKHAKKLVMDKLRRCKQS</sequence>
<name>A0A452XFU4_AEGTS</name>
<organism evidence="3 4">
    <name type="scientific">Aegilops tauschii subsp. strangulata</name>
    <name type="common">Goatgrass</name>
    <dbReference type="NCBI Taxonomy" id="200361"/>
    <lineage>
        <taxon>Eukaryota</taxon>
        <taxon>Viridiplantae</taxon>
        <taxon>Streptophyta</taxon>
        <taxon>Embryophyta</taxon>
        <taxon>Tracheophyta</taxon>
        <taxon>Spermatophyta</taxon>
        <taxon>Magnoliopsida</taxon>
        <taxon>Liliopsida</taxon>
        <taxon>Poales</taxon>
        <taxon>Poaceae</taxon>
        <taxon>BOP clade</taxon>
        <taxon>Pooideae</taxon>
        <taxon>Triticodae</taxon>
        <taxon>Triticeae</taxon>
        <taxon>Triticinae</taxon>
        <taxon>Aegilops</taxon>
    </lineage>
</organism>
<dbReference type="Pfam" id="PF03108">
    <property type="entry name" value="DBD_Tnp_Mut"/>
    <property type="match status" value="1"/>
</dbReference>
<reference evidence="4" key="2">
    <citation type="journal article" date="2017" name="Nat. Plants">
        <title>The Aegilops tauschii genome reveals multiple impacts of transposons.</title>
        <authorList>
            <person name="Zhao G."/>
            <person name="Zou C."/>
            <person name="Li K."/>
            <person name="Wang K."/>
            <person name="Li T."/>
            <person name="Gao L."/>
            <person name="Zhang X."/>
            <person name="Wang H."/>
            <person name="Yang Z."/>
            <person name="Liu X."/>
            <person name="Jiang W."/>
            <person name="Mao L."/>
            <person name="Kong X."/>
            <person name="Jiao Y."/>
            <person name="Jia J."/>
        </authorList>
    </citation>
    <scope>NUCLEOTIDE SEQUENCE [LARGE SCALE GENOMIC DNA]</scope>
    <source>
        <strain evidence="4">cv. AL8/78</strain>
    </source>
</reference>
<dbReference type="PANTHER" id="PTHR31973:SF187">
    <property type="entry name" value="MUTATOR TRANSPOSASE MUDRA PROTEIN"/>
    <property type="match status" value="1"/>
</dbReference>